<dbReference type="SMART" id="SM00174">
    <property type="entry name" value="RHO"/>
    <property type="match status" value="1"/>
</dbReference>
<dbReference type="SUPFAM" id="SSF52540">
    <property type="entry name" value="P-loop containing nucleoside triphosphate hydrolases"/>
    <property type="match status" value="1"/>
</dbReference>
<keyword evidence="2" id="KW-1003">Cell membrane</keyword>
<dbReference type="Pfam" id="PF00071">
    <property type="entry name" value="Ras"/>
    <property type="match status" value="1"/>
</dbReference>
<dbReference type="NCBIfam" id="TIGR00231">
    <property type="entry name" value="small_GTP"/>
    <property type="match status" value="1"/>
</dbReference>
<evidence type="ECO:0000256" key="5">
    <source>
        <dbReference type="ARBA" id="ARBA00023134"/>
    </source>
</evidence>
<keyword evidence="6" id="KW-0472">Membrane</keyword>
<dbReference type="HOGENOM" id="CLU_041217_9_8_1"/>
<dbReference type="InterPro" id="IPR027417">
    <property type="entry name" value="P-loop_NTPase"/>
</dbReference>
<dbReference type="GO" id="GO:0003924">
    <property type="term" value="F:GTPase activity"/>
    <property type="evidence" value="ECO:0007669"/>
    <property type="project" value="InterPro"/>
</dbReference>
<comment type="subcellular location">
    <subcellularLocation>
        <location evidence="1">Cell membrane</location>
        <topology evidence="1">Lipid-anchor</topology>
        <orientation evidence="1">Cytoplasmic side</orientation>
    </subcellularLocation>
</comment>
<reference evidence="8" key="2">
    <citation type="submission" date="2015-01" db="EMBL/GenBank/DDBJ databases">
        <title>Evolutionary Origins and Diversification of the Mycorrhizal Mutualists.</title>
        <authorList>
            <consortium name="DOE Joint Genome Institute"/>
            <consortium name="Mycorrhizal Genomics Consortium"/>
            <person name="Kohler A."/>
            <person name="Kuo A."/>
            <person name="Nagy L.G."/>
            <person name="Floudas D."/>
            <person name="Copeland A."/>
            <person name="Barry K.W."/>
            <person name="Cichocki N."/>
            <person name="Veneault-Fourrey C."/>
            <person name="LaButti K."/>
            <person name="Lindquist E.A."/>
            <person name="Lipzen A."/>
            <person name="Lundell T."/>
            <person name="Morin E."/>
            <person name="Murat C."/>
            <person name="Riley R."/>
            <person name="Ohm R."/>
            <person name="Sun H."/>
            <person name="Tunlid A."/>
            <person name="Henrissat B."/>
            <person name="Grigoriev I.V."/>
            <person name="Hibbett D.S."/>
            <person name="Martin F."/>
        </authorList>
    </citation>
    <scope>NUCLEOTIDE SEQUENCE [LARGE SCALE GENOMIC DNA]</scope>
    <source>
        <strain evidence="8">ATCC 200175</strain>
    </source>
</reference>
<dbReference type="AlphaFoldDB" id="A0A0C9TXH6"/>
<dbReference type="PROSITE" id="PS51420">
    <property type="entry name" value="RHO"/>
    <property type="match status" value="1"/>
</dbReference>
<dbReference type="SMART" id="SM00173">
    <property type="entry name" value="RAS"/>
    <property type="match status" value="1"/>
</dbReference>
<evidence type="ECO:0000313" key="8">
    <source>
        <dbReference type="Proteomes" id="UP000053647"/>
    </source>
</evidence>
<dbReference type="GO" id="GO:0005886">
    <property type="term" value="C:plasma membrane"/>
    <property type="evidence" value="ECO:0007669"/>
    <property type="project" value="UniProtKB-SubCell"/>
</dbReference>
<dbReference type="PROSITE" id="PS51421">
    <property type="entry name" value="RAS"/>
    <property type="match status" value="1"/>
</dbReference>
<dbReference type="FunFam" id="3.40.50.300:FF:001763">
    <property type="entry name" value="Ras family gtpase"/>
    <property type="match status" value="1"/>
</dbReference>
<organism evidence="7 8">
    <name type="scientific">Paxillus involutus ATCC 200175</name>
    <dbReference type="NCBI Taxonomy" id="664439"/>
    <lineage>
        <taxon>Eukaryota</taxon>
        <taxon>Fungi</taxon>
        <taxon>Dikarya</taxon>
        <taxon>Basidiomycota</taxon>
        <taxon>Agaricomycotina</taxon>
        <taxon>Agaricomycetes</taxon>
        <taxon>Agaricomycetidae</taxon>
        <taxon>Boletales</taxon>
        <taxon>Paxilineae</taxon>
        <taxon>Paxillaceae</taxon>
        <taxon>Paxillus</taxon>
    </lineage>
</organism>
<proteinExistence type="predicted"/>
<evidence type="ECO:0008006" key="9">
    <source>
        <dbReference type="Google" id="ProtNLM"/>
    </source>
</evidence>
<keyword evidence="8" id="KW-1185">Reference proteome</keyword>
<accession>A0A0C9TXH6</accession>
<sequence length="192" mass="21755">MSRDMRYFNVVVLGAGGVGKSALTVRFVQDVFLENYDPTIEEAYRRVVEIDGVRTSLEVLDTAGAEQFTALKELYIKSGQGFVLVFSLTQEASLREVDNLRQQIYRIKGGDTSIPIFVVGTKLDLVSEREVSRNTIQSLVARWGIPFYETSAKRNWHVSDVFQDLVKEMPARYPDEPSSKKSTHLRKPCVVM</sequence>
<evidence type="ECO:0000313" key="7">
    <source>
        <dbReference type="EMBL" id="KIJ12011.1"/>
    </source>
</evidence>
<evidence type="ECO:0000256" key="4">
    <source>
        <dbReference type="ARBA" id="ARBA00022801"/>
    </source>
</evidence>
<reference evidence="7 8" key="1">
    <citation type="submission" date="2014-06" db="EMBL/GenBank/DDBJ databases">
        <authorList>
            <consortium name="DOE Joint Genome Institute"/>
            <person name="Kuo A."/>
            <person name="Kohler A."/>
            <person name="Nagy L.G."/>
            <person name="Floudas D."/>
            <person name="Copeland A."/>
            <person name="Barry K.W."/>
            <person name="Cichocki N."/>
            <person name="Veneault-Fourrey C."/>
            <person name="LaButti K."/>
            <person name="Lindquist E.A."/>
            <person name="Lipzen A."/>
            <person name="Lundell T."/>
            <person name="Morin E."/>
            <person name="Murat C."/>
            <person name="Sun H."/>
            <person name="Tunlid A."/>
            <person name="Henrissat B."/>
            <person name="Grigoriev I.V."/>
            <person name="Hibbett D.S."/>
            <person name="Martin F."/>
            <person name="Nordberg H.P."/>
            <person name="Cantor M.N."/>
            <person name="Hua S.X."/>
        </authorList>
    </citation>
    <scope>NUCLEOTIDE SEQUENCE [LARGE SCALE GENOMIC DNA]</scope>
    <source>
        <strain evidence="7 8">ATCC 200175</strain>
    </source>
</reference>
<gene>
    <name evidence="7" type="ORF">PAXINDRAFT_171512</name>
</gene>
<dbReference type="InterPro" id="IPR001806">
    <property type="entry name" value="Small_GTPase"/>
</dbReference>
<dbReference type="CDD" id="cd00876">
    <property type="entry name" value="Ras"/>
    <property type="match status" value="1"/>
</dbReference>
<evidence type="ECO:0000256" key="1">
    <source>
        <dbReference type="ARBA" id="ARBA00004342"/>
    </source>
</evidence>
<keyword evidence="3" id="KW-0547">Nucleotide-binding</keyword>
<dbReference type="PANTHER" id="PTHR24070">
    <property type="entry name" value="RAS, DI-RAS, AND RHEB FAMILY MEMBERS OF SMALL GTPASE SUPERFAMILY"/>
    <property type="match status" value="1"/>
</dbReference>
<dbReference type="PRINTS" id="PR00449">
    <property type="entry name" value="RASTRNSFRMNG"/>
</dbReference>
<dbReference type="GO" id="GO:0005525">
    <property type="term" value="F:GTP binding"/>
    <property type="evidence" value="ECO:0007669"/>
    <property type="project" value="UniProtKB-KW"/>
</dbReference>
<dbReference type="PROSITE" id="PS51419">
    <property type="entry name" value="RAB"/>
    <property type="match status" value="1"/>
</dbReference>
<dbReference type="Proteomes" id="UP000053647">
    <property type="component" value="Unassembled WGS sequence"/>
</dbReference>
<dbReference type="Gene3D" id="3.40.50.300">
    <property type="entry name" value="P-loop containing nucleotide triphosphate hydrolases"/>
    <property type="match status" value="1"/>
</dbReference>
<name>A0A0C9TXH6_PAXIN</name>
<evidence type="ECO:0000256" key="2">
    <source>
        <dbReference type="ARBA" id="ARBA00022475"/>
    </source>
</evidence>
<evidence type="ECO:0000256" key="6">
    <source>
        <dbReference type="ARBA" id="ARBA00023136"/>
    </source>
</evidence>
<evidence type="ECO:0000256" key="3">
    <source>
        <dbReference type="ARBA" id="ARBA00022741"/>
    </source>
</evidence>
<keyword evidence="5" id="KW-0342">GTP-binding</keyword>
<protein>
    <recommendedName>
        <fullName evidence="9">Small monomeric GTPase</fullName>
    </recommendedName>
</protein>
<dbReference type="InterPro" id="IPR005225">
    <property type="entry name" value="Small_GTP-bd"/>
</dbReference>
<keyword evidence="4" id="KW-0378">Hydrolase</keyword>
<dbReference type="OrthoDB" id="5976022at2759"/>
<dbReference type="InterPro" id="IPR020849">
    <property type="entry name" value="Small_GTPase_Ras-type"/>
</dbReference>
<dbReference type="SMART" id="SM00175">
    <property type="entry name" value="RAB"/>
    <property type="match status" value="1"/>
</dbReference>
<dbReference type="GO" id="GO:0007165">
    <property type="term" value="P:signal transduction"/>
    <property type="evidence" value="ECO:0007669"/>
    <property type="project" value="InterPro"/>
</dbReference>
<dbReference type="EMBL" id="KN819370">
    <property type="protein sequence ID" value="KIJ12011.1"/>
    <property type="molecule type" value="Genomic_DNA"/>
</dbReference>